<proteinExistence type="predicted"/>
<keyword evidence="3" id="KW-1185">Reference proteome</keyword>
<organism evidence="2 3">
    <name type="scientific">Nephila pilipes</name>
    <name type="common">Giant wood spider</name>
    <name type="synonym">Nephila maculata</name>
    <dbReference type="NCBI Taxonomy" id="299642"/>
    <lineage>
        <taxon>Eukaryota</taxon>
        <taxon>Metazoa</taxon>
        <taxon>Ecdysozoa</taxon>
        <taxon>Arthropoda</taxon>
        <taxon>Chelicerata</taxon>
        <taxon>Arachnida</taxon>
        <taxon>Araneae</taxon>
        <taxon>Araneomorphae</taxon>
        <taxon>Entelegynae</taxon>
        <taxon>Araneoidea</taxon>
        <taxon>Nephilidae</taxon>
        <taxon>Nephila</taxon>
    </lineage>
</organism>
<evidence type="ECO:0000313" key="3">
    <source>
        <dbReference type="Proteomes" id="UP000887013"/>
    </source>
</evidence>
<feature type="compositionally biased region" description="Low complexity" evidence="1">
    <location>
        <begin position="134"/>
        <end position="146"/>
    </location>
</feature>
<dbReference type="AlphaFoldDB" id="A0A8X6NWE4"/>
<gene>
    <name evidence="2" type="ORF">NPIL_501961</name>
</gene>
<feature type="compositionally biased region" description="Basic and acidic residues" evidence="1">
    <location>
        <begin position="171"/>
        <end position="196"/>
    </location>
</feature>
<evidence type="ECO:0000313" key="2">
    <source>
        <dbReference type="EMBL" id="GFT35765.1"/>
    </source>
</evidence>
<accession>A0A8X6NWE4</accession>
<name>A0A8X6NWE4_NEPPI</name>
<protein>
    <submittedName>
        <fullName evidence="2">Uncharacterized protein</fullName>
    </submittedName>
</protein>
<dbReference type="Proteomes" id="UP000887013">
    <property type="component" value="Unassembled WGS sequence"/>
</dbReference>
<feature type="compositionally biased region" description="Basic residues" evidence="1">
    <location>
        <begin position="211"/>
        <end position="223"/>
    </location>
</feature>
<dbReference type="EMBL" id="BMAW01013788">
    <property type="protein sequence ID" value="GFT35765.1"/>
    <property type="molecule type" value="Genomic_DNA"/>
</dbReference>
<evidence type="ECO:0000256" key="1">
    <source>
        <dbReference type="SAM" id="MobiDB-lite"/>
    </source>
</evidence>
<reference evidence="2" key="1">
    <citation type="submission" date="2020-08" db="EMBL/GenBank/DDBJ databases">
        <title>Multicomponent nature underlies the extraordinary mechanical properties of spider dragline silk.</title>
        <authorList>
            <person name="Kono N."/>
            <person name="Nakamura H."/>
            <person name="Mori M."/>
            <person name="Yoshida Y."/>
            <person name="Ohtoshi R."/>
            <person name="Malay A.D."/>
            <person name="Moran D.A.P."/>
            <person name="Tomita M."/>
            <person name="Numata K."/>
            <person name="Arakawa K."/>
        </authorList>
    </citation>
    <scope>NUCLEOTIDE SEQUENCE</scope>
</reference>
<comment type="caution">
    <text evidence="2">The sequence shown here is derived from an EMBL/GenBank/DDBJ whole genome shotgun (WGS) entry which is preliminary data.</text>
</comment>
<feature type="compositionally biased region" description="Basic and acidic residues" evidence="1">
    <location>
        <begin position="96"/>
        <end position="127"/>
    </location>
</feature>
<sequence>MKLVSLTYMFHHVTEEHEQVGKAVVSLSVSAGMAYSRKLSNADIAMLIGTSESEEESVSELKNHTSDEIESEVLKMILILVPTLKSEILKVSQNTVDKKDQESSREKVHQQLTQSRRDIKIFGEHSSGRRITAKSKTGTSKASGKGPEIEYQTGPQGRRARRREKLQRNVYSKDRKEDKKIASRRAPEGERGEAPRQFRGRPSTESSTRISKVRHIKQKGEKH</sequence>
<feature type="region of interest" description="Disordered" evidence="1">
    <location>
        <begin position="94"/>
        <end position="223"/>
    </location>
</feature>